<dbReference type="Proteomes" id="UP001266305">
    <property type="component" value="Unassembled WGS sequence"/>
</dbReference>
<accession>A0ABQ9UQB5</accession>
<dbReference type="InterPro" id="IPR011009">
    <property type="entry name" value="Kinase-like_dom_sf"/>
</dbReference>
<evidence type="ECO:0000313" key="7">
    <source>
        <dbReference type="EMBL" id="KAK2099266.1"/>
    </source>
</evidence>
<dbReference type="PANTHER" id="PTHR24355:SF32">
    <property type="entry name" value="SERINE_THREONINE KINASE 32C"/>
    <property type="match status" value="1"/>
</dbReference>
<feature type="domain" description="Protein kinase" evidence="6">
    <location>
        <begin position="1"/>
        <end position="169"/>
    </location>
</feature>
<sequence>MECPGDCGNCSGDSRAETAGFPTHLPTSALSRDVKPDNILLDERGHAHLTDFNIATIIKDGERATALAGTKPYMGLSGFSVHPGGSLVSVWLRGASFVPCGSSAVPSFCRKAPEIFHSFVNGGTGYSFEVDWWSVGVMAYELLRGWVWTPGSPGLGRQAPAGCRHQRVA</sequence>
<dbReference type="InterPro" id="IPR000719">
    <property type="entry name" value="Prot_kinase_dom"/>
</dbReference>
<dbReference type="PANTHER" id="PTHR24355">
    <property type="entry name" value="G PROTEIN-COUPLED RECEPTOR KINASE/RIBOSOMAL PROTEIN S6 KINASE"/>
    <property type="match status" value="1"/>
</dbReference>
<dbReference type="SUPFAM" id="SSF56112">
    <property type="entry name" value="Protein kinase-like (PK-like)"/>
    <property type="match status" value="1"/>
</dbReference>
<comment type="caution">
    <text evidence="7">The sequence shown here is derived from an EMBL/GenBank/DDBJ whole genome shotgun (WGS) entry which is preliminary data.</text>
</comment>
<evidence type="ECO:0000256" key="3">
    <source>
        <dbReference type="ARBA" id="ARBA00022741"/>
    </source>
</evidence>
<keyword evidence="1" id="KW-0723">Serine/threonine-protein kinase</keyword>
<keyword evidence="4 7" id="KW-0418">Kinase</keyword>
<name>A0ABQ9UQB5_SAGOE</name>
<evidence type="ECO:0000256" key="4">
    <source>
        <dbReference type="ARBA" id="ARBA00022777"/>
    </source>
</evidence>
<dbReference type="GO" id="GO:0016301">
    <property type="term" value="F:kinase activity"/>
    <property type="evidence" value="ECO:0007669"/>
    <property type="project" value="UniProtKB-KW"/>
</dbReference>
<organism evidence="7 8">
    <name type="scientific">Saguinus oedipus</name>
    <name type="common">Cotton-top tamarin</name>
    <name type="synonym">Oedipomidas oedipus</name>
    <dbReference type="NCBI Taxonomy" id="9490"/>
    <lineage>
        <taxon>Eukaryota</taxon>
        <taxon>Metazoa</taxon>
        <taxon>Chordata</taxon>
        <taxon>Craniata</taxon>
        <taxon>Vertebrata</taxon>
        <taxon>Euteleostomi</taxon>
        <taxon>Mammalia</taxon>
        <taxon>Eutheria</taxon>
        <taxon>Euarchontoglires</taxon>
        <taxon>Primates</taxon>
        <taxon>Haplorrhini</taxon>
        <taxon>Platyrrhini</taxon>
        <taxon>Cebidae</taxon>
        <taxon>Callitrichinae</taxon>
        <taxon>Saguinus</taxon>
    </lineage>
</organism>
<protein>
    <submittedName>
        <fullName evidence="7">Serine/threonine-protein kinase 32C</fullName>
    </submittedName>
</protein>
<dbReference type="EMBL" id="JASSZA010000011">
    <property type="protein sequence ID" value="KAK2099266.1"/>
    <property type="molecule type" value="Genomic_DNA"/>
</dbReference>
<proteinExistence type="predicted"/>
<evidence type="ECO:0000259" key="6">
    <source>
        <dbReference type="PROSITE" id="PS50011"/>
    </source>
</evidence>
<keyword evidence="8" id="KW-1185">Reference proteome</keyword>
<dbReference type="PROSITE" id="PS50011">
    <property type="entry name" value="PROTEIN_KINASE_DOM"/>
    <property type="match status" value="1"/>
</dbReference>
<evidence type="ECO:0000256" key="2">
    <source>
        <dbReference type="ARBA" id="ARBA00022679"/>
    </source>
</evidence>
<keyword evidence="5" id="KW-0067">ATP-binding</keyword>
<evidence type="ECO:0000313" key="8">
    <source>
        <dbReference type="Proteomes" id="UP001266305"/>
    </source>
</evidence>
<keyword evidence="2" id="KW-0808">Transferase</keyword>
<evidence type="ECO:0000256" key="1">
    <source>
        <dbReference type="ARBA" id="ARBA00022527"/>
    </source>
</evidence>
<gene>
    <name evidence="7" type="primary">STK32C_2</name>
    <name evidence="7" type="ORF">P7K49_024717</name>
</gene>
<keyword evidence="3" id="KW-0547">Nucleotide-binding</keyword>
<dbReference type="Pfam" id="PF00069">
    <property type="entry name" value="Pkinase"/>
    <property type="match status" value="1"/>
</dbReference>
<dbReference type="Gene3D" id="1.10.510.10">
    <property type="entry name" value="Transferase(Phosphotransferase) domain 1"/>
    <property type="match status" value="1"/>
</dbReference>
<reference evidence="7 8" key="1">
    <citation type="submission" date="2023-05" db="EMBL/GenBank/DDBJ databases">
        <title>B98-5 Cell Line De Novo Hybrid Assembly: An Optical Mapping Approach.</title>
        <authorList>
            <person name="Kananen K."/>
            <person name="Auerbach J.A."/>
            <person name="Kautto E."/>
            <person name="Blachly J.S."/>
        </authorList>
    </citation>
    <scope>NUCLEOTIDE SEQUENCE [LARGE SCALE GENOMIC DNA]</scope>
    <source>
        <strain evidence="7">B95-8</strain>
        <tissue evidence="7">Cell line</tissue>
    </source>
</reference>
<evidence type="ECO:0000256" key="5">
    <source>
        <dbReference type="ARBA" id="ARBA00022840"/>
    </source>
</evidence>